<dbReference type="Proteomes" id="UP000030746">
    <property type="component" value="Unassembled WGS sequence"/>
</dbReference>
<gene>
    <name evidence="2" type="ORF">LOTGIDRAFT_235629</name>
</gene>
<keyword evidence="3" id="KW-1185">Reference proteome</keyword>
<dbReference type="HOGENOM" id="CLU_934721_0_0_1"/>
<dbReference type="EMBL" id="KB203188">
    <property type="protein sequence ID" value="ESO86050.1"/>
    <property type="molecule type" value="Genomic_DNA"/>
</dbReference>
<dbReference type="KEGG" id="lgi:LOTGIDRAFT_235629"/>
<reference evidence="2 3" key="1">
    <citation type="journal article" date="2013" name="Nature">
        <title>Insights into bilaterian evolution from three spiralian genomes.</title>
        <authorList>
            <person name="Simakov O."/>
            <person name="Marletaz F."/>
            <person name="Cho S.J."/>
            <person name="Edsinger-Gonzales E."/>
            <person name="Havlak P."/>
            <person name="Hellsten U."/>
            <person name="Kuo D.H."/>
            <person name="Larsson T."/>
            <person name="Lv J."/>
            <person name="Arendt D."/>
            <person name="Savage R."/>
            <person name="Osoegawa K."/>
            <person name="de Jong P."/>
            <person name="Grimwood J."/>
            <person name="Chapman J.A."/>
            <person name="Shapiro H."/>
            <person name="Aerts A."/>
            <person name="Otillar R.P."/>
            <person name="Terry A.Y."/>
            <person name="Boore J.L."/>
            <person name="Grigoriev I.V."/>
            <person name="Lindberg D.R."/>
            <person name="Seaver E.C."/>
            <person name="Weisblat D.A."/>
            <person name="Putnam N.H."/>
            <person name="Rokhsar D.S."/>
        </authorList>
    </citation>
    <scope>NUCLEOTIDE SEQUENCE [LARGE SCALE GENOMIC DNA]</scope>
</reference>
<evidence type="ECO:0008006" key="4">
    <source>
        <dbReference type="Google" id="ProtNLM"/>
    </source>
</evidence>
<protein>
    <recommendedName>
        <fullName evidence="4">Peptidase M12B domain-containing protein</fullName>
    </recommendedName>
</protein>
<dbReference type="GO" id="GO:0008237">
    <property type="term" value="F:metallopeptidase activity"/>
    <property type="evidence" value="ECO:0007669"/>
    <property type="project" value="InterPro"/>
</dbReference>
<evidence type="ECO:0000256" key="1">
    <source>
        <dbReference type="SAM" id="SignalP"/>
    </source>
</evidence>
<dbReference type="CTD" id="20249909"/>
<organism evidence="2 3">
    <name type="scientific">Lottia gigantea</name>
    <name type="common">Giant owl limpet</name>
    <dbReference type="NCBI Taxonomy" id="225164"/>
    <lineage>
        <taxon>Eukaryota</taxon>
        <taxon>Metazoa</taxon>
        <taxon>Spiralia</taxon>
        <taxon>Lophotrochozoa</taxon>
        <taxon>Mollusca</taxon>
        <taxon>Gastropoda</taxon>
        <taxon>Patellogastropoda</taxon>
        <taxon>Lottioidea</taxon>
        <taxon>Lottiidae</taxon>
        <taxon>Lottia</taxon>
    </lineage>
</organism>
<keyword evidence="1" id="KW-0732">Signal</keyword>
<feature type="chain" id="PRO_5004715485" description="Peptidase M12B domain-containing protein" evidence="1">
    <location>
        <begin position="25"/>
        <end position="306"/>
    </location>
</feature>
<feature type="signal peptide" evidence="1">
    <location>
        <begin position="1"/>
        <end position="24"/>
    </location>
</feature>
<dbReference type="RefSeq" id="XP_009063297.1">
    <property type="nucleotide sequence ID" value="XM_009065049.1"/>
</dbReference>
<accession>V3ZTZ6</accession>
<proteinExistence type="predicted"/>
<sequence>MHTTIRSMIKEVLILVVVISGVLGIPPPRPEEYDFLNQDYDLPSPIQKRASFKERYVLHNGAVVRTRPGSAYVLVSATHGCSDNALEKAAHGISLMVRHMPTEVFNGVSRSHGLGIFTKAETMAAYPENYHLADTAQCKGKCSGSCAHTCTFDGRKFSSIAGLTNSRAVVLDDVVLCDSRDPYHHQDNILVHEFGHLVMGYMPSQWRNKINAAYTHEKYARLWKPNVYATANSAEYWAEATEAFFFATTRTDVTGGTNMCGTSHVCSNEAQTRAYLKHHDPQLFEVLSYAYTNSHPEIAGNIGVCI</sequence>
<evidence type="ECO:0000313" key="2">
    <source>
        <dbReference type="EMBL" id="ESO86050.1"/>
    </source>
</evidence>
<dbReference type="OrthoDB" id="6132182at2759"/>
<dbReference type="InterPro" id="IPR024079">
    <property type="entry name" value="MetalloPept_cat_dom_sf"/>
</dbReference>
<evidence type="ECO:0000313" key="3">
    <source>
        <dbReference type="Proteomes" id="UP000030746"/>
    </source>
</evidence>
<dbReference type="GeneID" id="20249909"/>
<dbReference type="SUPFAM" id="SSF55486">
    <property type="entry name" value="Metalloproteases ('zincins'), catalytic domain"/>
    <property type="match status" value="1"/>
</dbReference>
<dbReference type="AlphaFoldDB" id="V3ZTZ6"/>
<dbReference type="Gene3D" id="3.40.390.10">
    <property type="entry name" value="Collagenase (Catalytic Domain)"/>
    <property type="match status" value="1"/>
</dbReference>
<dbReference type="OMA" id="GGLNMCG"/>
<name>V3ZTZ6_LOTGI</name>